<gene>
    <name evidence="1" type="ORF">GCM10009789_41640</name>
</gene>
<organism evidence="1 2">
    <name type="scientific">Kribbella sancticallisti</name>
    <dbReference type="NCBI Taxonomy" id="460087"/>
    <lineage>
        <taxon>Bacteria</taxon>
        <taxon>Bacillati</taxon>
        <taxon>Actinomycetota</taxon>
        <taxon>Actinomycetes</taxon>
        <taxon>Propionibacteriales</taxon>
        <taxon>Kribbellaceae</taxon>
        <taxon>Kribbella</taxon>
    </lineage>
</organism>
<reference evidence="2" key="1">
    <citation type="journal article" date="2019" name="Int. J. Syst. Evol. Microbiol.">
        <title>The Global Catalogue of Microorganisms (GCM) 10K type strain sequencing project: providing services to taxonomists for standard genome sequencing and annotation.</title>
        <authorList>
            <consortium name="The Broad Institute Genomics Platform"/>
            <consortium name="The Broad Institute Genome Sequencing Center for Infectious Disease"/>
            <person name="Wu L."/>
            <person name="Ma J."/>
        </authorList>
    </citation>
    <scope>NUCLEOTIDE SEQUENCE [LARGE SCALE GENOMIC DNA]</scope>
    <source>
        <strain evidence="2">JCM 14969</strain>
    </source>
</reference>
<sequence>MATGAASVWPRRSKLDPFKPVIDEMLLGDLDAPRKQRHTATRIYHRLIDDHGLLDVSYQLVRGYVARRRPEIRIEAGRGPAQVFVPQSRLPSAEGEVDFGEVMIRLRGEHVTCMLFCLRSSYSGKAVHRVFASGGQEPFFVGHVHAFSVLGGVPSGKIRYDNLKAAGRQGAGVARQRVETERWTAFRSHFGIEACNCQPGLEGAHEKGCVEGQIGWFRRNHLAPVRRSIHLLS</sequence>
<name>A0ABP4PRS7_9ACTN</name>
<dbReference type="PANTHER" id="PTHR35004:SF7">
    <property type="entry name" value="INTEGRASE PROTEIN"/>
    <property type="match status" value="1"/>
</dbReference>
<protein>
    <recommendedName>
        <fullName evidence="3">Transposase</fullName>
    </recommendedName>
</protein>
<evidence type="ECO:0008006" key="3">
    <source>
        <dbReference type="Google" id="ProtNLM"/>
    </source>
</evidence>
<keyword evidence="2" id="KW-1185">Reference proteome</keyword>
<dbReference type="Proteomes" id="UP001500393">
    <property type="component" value="Unassembled WGS sequence"/>
</dbReference>
<dbReference type="RefSeq" id="WP_344216313.1">
    <property type="nucleotide sequence ID" value="NZ_BAAAOS010000026.1"/>
</dbReference>
<proteinExistence type="predicted"/>
<evidence type="ECO:0000313" key="1">
    <source>
        <dbReference type="EMBL" id="GAA1583529.1"/>
    </source>
</evidence>
<dbReference type="PANTHER" id="PTHR35004">
    <property type="entry name" value="TRANSPOSASE RV3428C-RELATED"/>
    <property type="match status" value="1"/>
</dbReference>
<accession>A0ABP4PRS7</accession>
<dbReference type="EMBL" id="BAAAOS010000026">
    <property type="protein sequence ID" value="GAA1583529.1"/>
    <property type="molecule type" value="Genomic_DNA"/>
</dbReference>
<comment type="caution">
    <text evidence="1">The sequence shown here is derived from an EMBL/GenBank/DDBJ whole genome shotgun (WGS) entry which is preliminary data.</text>
</comment>
<evidence type="ECO:0000313" key="2">
    <source>
        <dbReference type="Proteomes" id="UP001500393"/>
    </source>
</evidence>